<comment type="caution">
    <text evidence="1">The sequence shown here is derived from an EMBL/GenBank/DDBJ whole genome shotgun (WGS) entry which is preliminary data.</text>
</comment>
<evidence type="ECO:0000313" key="1">
    <source>
        <dbReference type="EMBL" id="TGL58017.1"/>
    </source>
</evidence>
<proteinExistence type="predicted"/>
<dbReference type="AlphaFoldDB" id="A0A4R9JXT2"/>
<organism evidence="1 2">
    <name type="scientific">Leptospira ognonensis</name>
    <dbReference type="NCBI Taxonomy" id="2484945"/>
    <lineage>
        <taxon>Bacteria</taxon>
        <taxon>Pseudomonadati</taxon>
        <taxon>Spirochaetota</taxon>
        <taxon>Spirochaetia</taxon>
        <taxon>Leptospirales</taxon>
        <taxon>Leptospiraceae</taxon>
        <taxon>Leptospira</taxon>
    </lineage>
</organism>
<dbReference type="EMBL" id="RQGD01000034">
    <property type="protein sequence ID" value="TGL58017.1"/>
    <property type="molecule type" value="Genomic_DNA"/>
</dbReference>
<evidence type="ECO:0000313" key="2">
    <source>
        <dbReference type="Proteomes" id="UP000297693"/>
    </source>
</evidence>
<dbReference type="RefSeq" id="WP_135624036.1">
    <property type="nucleotide sequence ID" value="NZ_RQGD01000034.1"/>
</dbReference>
<dbReference type="OrthoDB" id="316332at2"/>
<dbReference type="NCBIfam" id="NF047757">
    <property type="entry name" value="LBF_1011_fam"/>
    <property type="match status" value="1"/>
</dbReference>
<gene>
    <name evidence="1" type="ORF">EHQ58_11515</name>
</gene>
<accession>A0A4R9JXT2</accession>
<keyword evidence="2" id="KW-1185">Reference proteome</keyword>
<reference evidence="1" key="1">
    <citation type="journal article" date="2019" name="PLoS Negl. Trop. Dis.">
        <title>Revisiting the worldwide diversity of Leptospira species in the environment.</title>
        <authorList>
            <person name="Vincent A.T."/>
            <person name="Schiettekatte O."/>
            <person name="Bourhy P."/>
            <person name="Veyrier F.J."/>
            <person name="Picardeau M."/>
        </authorList>
    </citation>
    <scope>NUCLEOTIDE SEQUENCE [LARGE SCALE GENOMIC DNA]</scope>
    <source>
        <strain evidence="1">201702476</strain>
    </source>
</reference>
<protein>
    <submittedName>
        <fullName evidence="1">Uncharacterized protein</fullName>
    </submittedName>
</protein>
<name>A0A4R9JXT2_9LEPT</name>
<dbReference type="Proteomes" id="UP000297693">
    <property type="component" value="Unassembled WGS sequence"/>
</dbReference>
<dbReference type="InterPro" id="IPR058080">
    <property type="entry name" value="LBF_1011-like"/>
</dbReference>
<sequence>MSSKSELKLPWPEMTLHFPAPVQTISESKLGDLWPEFVQAFQGKYSRFASYLMYLSTDFSGGFKVCSVLGANPAENTFNVPFTPPGPPISKEIRNQIWALCQKREWDEVNREEWELLGMSFLLTGELDSFYAWVEMTKKEFGLSEECKKFLTLLGWNFETNLTETNVLNSLVSYVIGDFAKADFSFLAQAVLKEGYWQFSGVLFDAIAKNIWKGREILPFLDFLSGFYADWQNWEKSKFLKVTLGKVPPFSVLIRAKKILTPSEFIEYSNHLKLLFRGDFEEPEGDFGYDLAISVDPFLSTLIRFDKEGESYKAELMEELESKPYSYIVNLQYAIVLYRQGDANGFLQYYQNGGRLRYLAVPLYLYARVMENKNEEALANSIFQTLDKLRKTPVFPSELGEI</sequence>